<dbReference type="EMBL" id="QQOH01000001">
    <property type="protein sequence ID" value="RDE24134.1"/>
    <property type="molecule type" value="Genomic_DNA"/>
</dbReference>
<dbReference type="GO" id="GO:0005886">
    <property type="term" value="C:plasma membrane"/>
    <property type="evidence" value="ECO:0007669"/>
    <property type="project" value="UniProtKB-SubCell"/>
</dbReference>
<dbReference type="InterPro" id="IPR006686">
    <property type="entry name" value="MscS_channel_CS"/>
</dbReference>
<keyword evidence="3" id="KW-1003">Cell membrane</keyword>
<dbReference type="Pfam" id="PF21082">
    <property type="entry name" value="MS_channel_3rd"/>
    <property type="match status" value="1"/>
</dbReference>
<evidence type="ECO:0000256" key="4">
    <source>
        <dbReference type="ARBA" id="ARBA00022692"/>
    </source>
</evidence>
<dbReference type="PANTHER" id="PTHR43634">
    <property type="entry name" value="OW CONDUCTANCE MECHANOSENSITIVE CHANNEL"/>
    <property type="match status" value="1"/>
</dbReference>
<dbReference type="InterPro" id="IPR045042">
    <property type="entry name" value="YnaI-like"/>
</dbReference>
<dbReference type="Gene3D" id="3.30.70.100">
    <property type="match status" value="1"/>
</dbReference>
<dbReference type="InterPro" id="IPR023408">
    <property type="entry name" value="MscS_beta-dom_sf"/>
</dbReference>
<dbReference type="InterPro" id="IPR011014">
    <property type="entry name" value="MscS_channel_TM-2"/>
</dbReference>
<evidence type="ECO:0000256" key="6">
    <source>
        <dbReference type="ARBA" id="ARBA00023136"/>
    </source>
</evidence>
<dbReference type="Pfam" id="PF21088">
    <property type="entry name" value="MS_channel_1st"/>
    <property type="match status" value="1"/>
</dbReference>
<dbReference type="Pfam" id="PF00924">
    <property type="entry name" value="MS_channel_2nd"/>
    <property type="match status" value="1"/>
</dbReference>
<dbReference type="SUPFAM" id="SSF82689">
    <property type="entry name" value="Mechanosensitive channel protein MscS (YggB), C-terminal domain"/>
    <property type="match status" value="1"/>
</dbReference>
<keyword evidence="4 7" id="KW-0812">Transmembrane</keyword>
<name>A0A369WU99_9GAMM</name>
<feature type="transmembrane region" description="Helical" evidence="7">
    <location>
        <begin position="165"/>
        <end position="184"/>
    </location>
</feature>
<dbReference type="InterPro" id="IPR011066">
    <property type="entry name" value="MscS_channel_C_sf"/>
</dbReference>
<keyword evidence="6 7" id="KW-0472">Membrane</keyword>
<feature type="transmembrane region" description="Helical" evidence="7">
    <location>
        <begin position="20"/>
        <end position="43"/>
    </location>
</feature>
<evidence type="ECO:0000313" key="11">
    <source>
        <dbReference type="EMBL" id="RDE24134.1"/>
    </source>
</evidence>
<evidence type="ECO:0000313" key="12">
    <source>
        <dbReference type="Proteomes" id="UP000253769"/>
    </source>
</evidence>
<evidence type="ECO:0000256" key="2">
    <source>
        <dbReference type="ARBA" id="ARBA00008017"/>
    </source>
</evidence>
<evidence type="ECO:0000256" key="3">
    <source>
        <dbReference type="ARBA" id="ARBA00022475"/>
    </source>
</evidence>
<dbReference type="InterPro" id="IPR006685">
    <property type="entry name" value="MscS_channel_2nd"/>
</dbReference>
<evidence type="ECO:0000259" key="8">
    <source>
        <dbReference type="Pfam" id="PF00924"/>
    </source>
</evidence>
<dbReference type="InterPro" id="IPR010920">
    <property type="entry name" value="LSM_dom_sf"/>
</dbReference>
<comment type="similarity">
    <text evidence="2">Belongs to the MscS (TC 1.A.23) family.</text>
</comment>
<comment type="subcellular location">
    <subcellularLocation>
        <location evidence="1">Cell membrane</location>
        <topology evidence="1">Multi-pass membrane protein</topology>
    </subcellularLocation>
</comment>
<evidence type="ECO:0000259" key="9">
    <source>
        <dbReference type="Pfam" id="PF21082"/>
    </source>
</evidence>
<evidence type="ECO:0000259" key="10">
    <source>
        <dbReference type="Pfam" id="PF21088"/>
    </source>
</evidence>
<dbReference type="InterPro" id="IPR049142">
    <property type="entry name" value="MS_channel_1st"/>
</dbReference>
<proteinExistence type="inferred from homology"/>
<dbReference type="Gene3D" id="2.30.30.60">
    <property type="match status" value="1"/>
</dbReference>
<feature type="domain" description="Mechanosensitive ion channel transmembrane helices 2/3" evidence="10">
    <location>
        <begin position="144"/>
        <end position="185"/>
    </location>
</feature>
<dbReference type="PROSITE" id="PS01246">
    <property type="entry name" value="UPF0003"/>
    <property type="match status" value="1"/>
</dbReference>
<keyword evidence="12" id="KW-1185">Reference proteome</keyword>
<dbReference type="Gene3D" id="1.10.287.1260">
    <property type="match status" value="1"/>
</dbReference>
<evidence type="ECO:0000256" key="1">
    <source>
        <dbReference type="ARBA" id="ARBA00004651"/>
    </source>
</evidence>
<dbReference type="InterPro" id="IPR049278">
    <property type="entry name" value="MS_channel_C"/>
</dbReference>
<keyword evidence="5 7" id="KW-1133">Transmembrane helix</keyword>
<dbReference type="OrthoDB" id="9775207at2"/>
<evidence type="ECO:0000256" key="5">
    <source>
        <dbReference type="ARBA" id="ARBA00022989"/>
    </source>
</evidence>
<protein>
    <submittedName>
        <fullName evidence="11">Mechanosensitive ion channel family protein</fullName>
    </submittedName>
</protein>
<feature type="domain" description="Mechanosensitive ion channel MscS C-terminal" evidence="9">
    <location>
        <begin position="264"/>
        <end position="348"/>
    </location>
</feature>
<dbReference type="SUPFAM" id="SSF50182">
    <property type="entry name" value="Sm-like ribonucleoproteins"/>
    <property type="match status" value="1"/>
</dbReference>
<dbReference type="Proteomes" id="UP000253769">
    <property type="component" value="Unassembled WGS sequence"/>
</dbReference>
<feature type="domain" description="Mechanosensitive ion channel MscS" evidence="8">
    <location>
        <begin position="186"/>
        <end position="255"/>
    </location>
</feature>
<dbReference type="GO" id="GO:0008381">
    <property type="term" value="F:mechanosensitive monoatomic ion channel activity"/>
    <property type="evidence" value="ECO:0007669"/>
    <property type="project" value="UniProtKB-ARBA"/>
</dbReference>
<dbReference type="PANTHER" id="PTHR43634:SF2">
    <property type="entry name" value="LOW CONDUCTANCE MECHANOSENSITIVE CHANNEL YNAI"/>
    <property type="match status" value="1"/>
</dbReference>
<sequence>MKMELQTLWDQLGLHTPERFWIIEVFIVVFITLLASFFLSRLFARLAAKLEQTRNIWDDVLLNAVRRPATFMIWVVGLGWAAQIIDERTQTSLLVMLEPAQDVIVIALLAWFMLRLVRGFEEGLIDPERSKKPMDQTTAHAVSKLLRASVIITAVLVVLQSLGYSISGVLAFGGIGGIAVGFAAKDLLANFFGGLMIYLDRPFAVGDWVRSPDQEIEGTVEYIGWRQTRIRTFDKRPLYVPNSTFASISVENPSRMTNRRIYETIGIRYDDAAQVKQVVDAVRQMLREHPDIDTRQTLIVNLNAFAPSSLDFFIYCFTKTTDWVQYHGIKEDVMLRIIELVEQHRAEMAYPTQTLHLVSPQMAGLNTEIPAPVTAGVQSISEPG</sequence>
<feature type="transmembrane region" description="Helical" evidence="7">
    <location>
        <begin position="103"/>
        <end position="120"/>
    </location>
</feature>
<feature type="transmembrane region" description="Helical" evidence="7">
    <location>
        <begin position="64"/>
        <end position="83"/>
    </location>
</feature>
<reference evidence="11 12" key="1">
    <citation type="submission" date="2018-07" db="EMBL/GenBank/DDBJ databases">
        <title>Motiliproteus coralliicola sp. nov., a bacterium isolated from Coral.</title>
        <authorList>
            <person name="Wang G."/>
        </authorList>
    </citation>
    <scope>NUCLEOTIDE SEQUENCE [LARGE SCALE GENOMIC DNA]</scope>
    <source>
        <strain evidence="11 12">C34</strain>
    </source>
</reference>
<evidence type="ECO:0000256" key="7">
    <source>
        <dbReference type="SAM" id="Phobius"/>
    </source>
</evidence>
<accession>A0A369WU99</accession>
<organism evidence="11 12">
    <name type="scientific">Motiliproteus coralliicola</name>
    <dbReference type="NCBI Taxonomy" id="2283196"/>
    <lineage>
        <taxon>Bacteria</taxon>
        <taxon>Pseudomonadati</taxon>
        <taxon>Pseudomonadota</taxon>
        <taxon>Gammaproteobacteria</taxon>
        <taxon>Oceanospirillales</taxon>
        <taxon>Oceanospirillaceae</taxon>
        <taxon>Motiliproteus</taxon>
    </lineage>
</organism>
<dbReference type="SUPFAM" id="SSF82861">
    <property type="entry name" value="Mechanosensitive channel protein MscS (YggB), transmembrane region"/>
    <property type="match status" value="1"/>
</dbReference>
<dbReference type="RefSeq" id="WP_114693716.1">
    <property type="nucleotide sequence ID" value="NZ_QQOH01000001.1"/>
</dbReference>
<dbReference type="AlphaFoldDB" id="A0A369WU99"/>
<comment type="caution">
    <text evidence="11">The sequence shown here is derived from an EMBL/GenBank/DDBJ whole genome shotgun (WGS) entry which is preliminary data.</text>
</comment>
<gene>
    <name evidence="11" type="ORF">DV711_00580</name>
</gene>